<proteinExistence type="predicted"/>
<evidence type="ECO:0000256" key="1">
    <source>
        <dbReference type="SAM" id="MobiDB-lite"/>
    </source>
</evidence>
<dbReference type="AlphaFoldDB" id="A0A139IHT8"/>
<dbReference type="EMBL" id="LFZO01000085">
    <property type="protein sequence ID" value="KXT14333.1"/>
    <property type="molecule type" value="Genomic_DNA"/>
</dbReference>
<organism evidence="2 3">
    <name type="scientific">Pseudocercospora musae</name>
    <dbReference type="NCBI Taxonomy" id="113226"/>
    <lineage>
        <taxon>Eukaryota</taxon>
        <taxon>Fungi</taxon>
        <taxon>Dikarya</taxon>
        <taxon>Ascomycota</taxon>
        <taxon>Pezizomycotina</taxon>
        <taxon>Dothideomycetes</taxon>
        <taxon>Dothideomycetidae</taxon>
        <taxon>Mycosphaerellales</taxon>
        <taxon>Mycosphaerellaceae</taxon>
        <taxon>Pseudocercospora</taxon>
    </lineage>
</organism>
<dbReference type="OrthoDB" id="3643152at2759"/>
<protein>
    <submittedName>
        <fullName evidence="2">Uncharacterized protein</fullName>
    </submittedName>
</protein>
<sequence length="169" mass="18624">MATLEPSHNTQSGLEVDGLLRAQSPVKDKKPALERHISHIPQDDEEDNAAADDYLKPEGGFKDKIKNKLKKTVSRESRGDPSDDKTSATSPPKGHTRSSSGLEVTGLMRIDPNEEPGEDHSNKPSLIRKLTKSPRQDEQPRKPKSPSKLERTISSIPHDDYDSDGEGPI</sequence>
<evidence type="ECO:0000313" key="2">
    <source>
        <dbReference type="EMBL" id="KXT14333.1"/>
    </source>
</evidence>
<keyword evidence="3" id="KW-1185">Reference proteome</keyword>
<feature type="compositionally biased region" description="Basic and acidic residues" evidence="1">
    <location>
        <begin position="53"/>
        <end position="66"/>
    </location>
</feature>
<name>A0A139IHT8_9PEZI</name>
<feature type="compositionally biased region" description="Basic and acidic residues" evidence="1">
    <location>
        <begin position="134"/>
        <end position="151"/>
    </location>
</feature>
<accession>A0A139IHT8</accession>
<feature type="compositionally biased region" description="Polar residues" evidence="1">
    <location>
        <begin position="1"/>
        <end position="13"/>
    </location>
</feature>
<feature type="compositionally biased region" description="Basic and acidic residues" evidence="1">
    <location>
        <begin position="26"/>
        <end position="37"/>
    </location>
</feature>
<comment type="caution">
    <text evidence="2">The sequence shown here is derived from an EMBL/GenBank/DDBJ whole genome shotgun (WGS) entry which is preliminary data.</text>
</comment>
<feature type="compositionally biased region" description="Basic and acidic residues" evidence="1">
    <location>
        <begin position="73"/>
        <end position="86"/>
    </location>
</feature>
<feature type="region of interest" description="Disordered" evidence="1">
    <location>
        <begin position="1"/>
        <end position="169"/>
    </location>
</feature>
<reference evidence="2 3" key="1">
    <citation type="submission" date="2015-07" db="EMBL/GenBank/DDBJ databases">
        <title>Comparative genomics of the Sigatoka disease complex on banana suggests a link between parallel evolutionary changes in Pseudocercospora fijiensis and Pseudocercospora eumusae and increased virulence on the banana host.</title>
        <authorList>
            <person name="Chang T.-C."/>
            <person name="Salvucci A."/>
            <person name="Crous P.W."/>
            <person name="Stergiopoulos I."/>
        </authorList>
    </citation>
    <scope>NUCLEOTIDE SEQUENCE [LARGE SCALE GENOMIC DNA]</scope>
    <source>
        <strain evidence="2 3">CBS 116634</strain>
    </source>
</reference>
<dbReference type="Proteomes" id="UP000073492">
    <property type="component" value="Unassembled WGS sequence"/>
</dbReference>
<evidence type="ECO:0000313" key="3">
    <source>
        <dbReference type="Proteomes" id="UP000073492"/>
    </source>
</evidence>
<gene>
    <name evidence="2" type="ORF">AC579_4002</name>
</gene>